<dbReference type="Proteomes" id="UP000604083">
    <property type="component" value="Unassembled WGS sequence"/>
</dbReference>
<dbReference type="AlphaFoldDB" id="A0A934VKE0"/>
<dbReference type="EMBL" id="JAENIO010000010">
    <property type="protein sequence ID" value="MBK1833554.1"/>
    <property type="molecule type" value="Genomic_DNA"/>
</dbReference>
<accession>A0A934VKE0</accession>
<name>A0A934VKE0_9BACT</name>
<sequence>MKDSLTKNQLCWVVIRSFGIVLIFQAFLTFVGLLVANLVSGNLLLSSLSGGNLSFVLTFLFSVGAPAAMGCYLLFGGRGIHDRLMFQPIEGPSPHIPPVHAVNPDDEVDSATSLTRRELRIFTEWLDAHPEFQKCSQPDQIALFRDAQNAGEMDA</sequence>
<reference evidence="2" key="1">
    <citation type="submission" date="2021-01" db="EMBL/GenBank/DDBJ databases">
        <title>Modified the classification status of verrucomicrobia.</title>
        <authorList>
            <person name="Feng X."/>
        </authorList>
    </citation>
    <scope>NUCLEOTIDE SEQUENCE</scope>
    <source>
        <strain evidence="2">KCTC 12986</strain>
    </source>
</reference>
<proteinExistence type="predicted"/>
<dbReference type="RefSeq" id="WP_200390989.1">
    <property type="nucleotide sequence ID" value="NZ_JAENIO010000010.1"/>
</dbReference>
<keyword evidence="1" id="KW-0472">Membrane</keyword>
<organism evidence="2 3">
    <name type="scientific">Roseibacillus ishigakijimensis</name>
    <dbReference type="NCBI Taxonomy" id="454146"/>
    <lineage>
        <taxon>Bacteria</taxon>
        <taxon>Pseudomonadati</taxon>
        <taxon>Verrucomicrobiota</taxon>
        <taxon>Verrucomicrobiia</taxon>
        <taxon>Verrucomicrobiales</taxon>
        <taxon>Verrucomicrobiaceae</taxon>
        <taxon>Roseibacillus</taxon>
    </lineage>
</organism>
<evidence type="ECO:0000256" key="1">
    <source>
        <dbReference type="SAM" id="Phobius"/>
    </source>
</evidence>
<evidence type="ECO:0000313" key="2">
    <source>
        <dbReference type="EMBL" id="MBK1833554.1"/>
    </source>
</evidence>
<keyword evidence="3" id="KW-1185">Reference proteome</keyword>
<comment type="caution">
    <text evidence="2">The sequence shown here is derived from an EMBL/GenBank/DDBJ whole genome shotgun (WGS) entry which is preliminary data.</text>
</comment>
<feature type="transmembrane region" description="Helical" evidence="1">
    <location>
        <begin position="55"/>
        <end position="75"/>
    </location>
</feature>
<gene>
    <name evidence="2" type="ORF">JIN78_05720</name>
</gene>
<protein>
    <submittedName>
        <fullName evidence="2">Uncharacterized protein</fullName>
    </submittedName>
</protein>
<keyword evidence="1" id="KW-0812">Transmembrane</keyword>
<feature type="transmembrane region" description="Helical" evidence="1">
    <location>
        <begin position="12"/>
        <end position="35"/>
    </location>
</feature>
<evidence type="ECO:0000313" key="3">
    <source>
        <dbReference type="Proteomes" id="UP000604083"/>
    </source>
</evidence>
<keyword evidence="1" id="KW-1133">Transmembrane helix</keyword>